<keyword evidence="1" id="KW-0812">Transmembrane</keyword>
<dbReference type="Proteomes" id="UP000006830">
    <property type="component" value="Chromosome"/>
</dbReference>
<evidence type="ECO:0000256" key="1">
    <source>
        <dbReference type="SAM" id="Phobius"/>
    </source>
</evidence>
<organism evidence="2 3">
    <name type="scientific">Rickettsia akari (strain Hartford)</name>
    <dbReference type="NCBI Taxonomy" id="293614"/>
    <lineage>
        <taxon>Bacteria</taxon>
        <taxon>Pseudomonadati</taxon>
        <taxon>Pseudomonadota</taxon>
        <taxon>Alphaproteobacteria</taxon>
        <taxon>Rickettsiales</taxon>
        <taxon>Rickettsiaceae</taxon>
        <taxon>Rickettsieae</taxon>
        <taxon>Rickettsia</taxon>
        <taxon>spotted fever group</taxon>
    </lineage>
</organism>
<dbReference type="KEGG" id="rak:A1C_04280"/>
<keyword evidence="3" id="KW-1185">Reference proteome</keyword>
<sequence>MWTTNFSTIILSIVVVAMQATAMGYYYALLA</sequence>
<dbReference type="EMBL" id="CP000847">
    <property type="protein sequence ID" value="ABV75128.1"/>
    <property type="molecule type" value="Genomic_DNA"/>
</dbReference>
<dbReference type="HOGENOM" id="CLU_3398182_0_0_5"/>
<evidence type="ECO:0000313" key="2">
    <source>
        <dbReference type="EMBL" id="ABV75128.1"/>
    </source>
</evidence>
<keyword evidence="1" id="KW-1133">Transmembrane helix</keyword>
<feature type="transmembrane region" description="Helical" evidence="1">
    <location>
        <begin position="6"/>
        <end position="28"/>
    </location>
</feature>
<protein>
    <submittedName>
        <fullName evidence="2">Uncharacterized protein</fullName>
    </submittedName>
</protein>
<gene>
    <name evidence="2" type="ordered locus">A1C_04280</name>
</gene>
<dbReference type="AlphaFoldDB" id="A8GP03"/>
<evidence type="ECO:0000313" key="3">
    <source>
        <dbReference type="Proteomes" id="UP000006830"/>
    </source>
</evidence>
<proteinExistence type="predicted"/>
<reference evidence="2" key="1">
    <citation type="submission" date="2007-09" db="EMBL/GenBank/DDBJ databases">
        <title>Complete Genome Sequence of Rickettsia akari.</title>
        <authorList>
            <person name="Madan A."/>
            <person name="Fahey J."/>
            <person name="Helton E."/>
            <person name="Ketteman M."/>
            <person name="Madan A."/>
            <person name="Rodrigues S."/>
            <person name="Sanchez A."/>
            <person name="Whiting M."/>
            <person name="Dasch G."/>
            <person name="Eremeeva M."/>
        </authorList>
    </citation>
    <scope>NUCLEOTIDE SEQUENCE</scope>
    <source>
        <strain evidence="2">Hartford</strain>
    </source>
</reference>
<keyword evidence="1" id="KW-0472">Membrane</keyword>
<accession>A8GP03</accession>
<name>A8GP03_RICAH</name>
<dbReference type="STRING" id="293614.A1C_04280"/>